<accession>A0A2K8KTM0</accession>
<protein>
    <submittedName>
        <fullName evidence="2">Uncharacterized protein</fullName>
    </submittedName>
</protein>
<feature type="compositionally biased region" description="Basic and acidic residues" evidence="1">
    <location>
        <begin position="44"/>
        <end position="53"/>
    </location>
</feature>
<keyword evidence="3" id="KW-1185">Reference proteome</keyword>
<reference evidence="2 3" key="1">
    <citation type="journal article" date="2017" name="Environ. Microbiol.">
        <title>Genomic and physiological analyses of 'Reinekea forsetii' reveal a versatile opportunistic lifestyle during spring algae blooms.</title>
        <authorList>
            <person name="Avci B."/>
            <person name="Hahnke R.L."/>
            <person name="Chafee M."/>
            <person name="Fischer T."/>
            <person name="Gruber-Vodicka H."/>
            <person name="Tegetmeyer H.E."/>
            <person name="Harder J."/>
            <person name="Fuchs B.M."/>
            <person name="Amann R.I."/>
            <person name="Teeling H."/>
        </authorList>
    </citation>
    <scope>NUCLEOTIDE SEQUENCE [LARGE SCALE GENOMIC DNA]</scope>
    <source>
        <strain evidence="2 3">Hel1_31_D35</strain>
    </source>
</reference>
<dbReference type="EMBL" id="CP011797">
    <property type="protein sequence ID" value="ATX78080.1"/>
    <property type="molecule type" value="Genomic_DNA"/>
</dbReference>
<sequence>MYGLELYLDKWDSDMQSKIGAAPSHLVPSRPSFDRPEGDEYIENRQYDRHRGDAQMWRHGSIEEGDDGRSVISR</sequence>
<evidence type="ECO:0000256" key="1">
    <source>
        <dbReference type="SAM" id="MobiDB-lite"/>
    </source>
</evidence>
<evidence type="ECO:0000313" key="2">
    <source>
        <dbReference type="EMBL" id="ATX78080.1"/>
    </source>
</evidence>
<name>A0A2K8KTM0_9GAMM</name>
<dbReference type="Proteomes" id="UP000229757">
    <property type="component" value="Chromosome"/>
</dbReference>
<dbReference type="AlphaFoldDB" id="A0A2K8KTM0"/>
<proteinExistence type="predicted"/>
<feature type="region of interest" description="Disordered" evidence="1">
    <location>
        <begin position="44"/>
        <end position="74"/>
    </location>
</feature>
<gene>
    <name evidence="2" type="ORF">REIFOR_02959</name>
</gene>
<dbReference type="KEGG" id="rfo:REIFOR_02959"/>
<evidence type="ECO:0000313" key="3">
    <source>
        <dbReference type="Proteomes" id="UP000229757"/>
    </source>
</evidence>
<organism evidence="2 3">
    <name type="scientific">Reinekea forsetii</name>
    <dbReference type="NCBI Taxonomy" id="1336806"/>
    <lineage>
        <taxon>Bacteria</taxon>
        <taxon>Pseudomonadati</taxon>
        <taxon>Pseudomonadota</taxon>
        <taxon>Gammaproteobacteria</taxon>
        <taxon>Oceanospirillales</taxon>
        <taxon>Saccharospirillaceae</taxon>
        <taxon>Reinekea</taxon>
    </lineage>
</organism>